<accession>A0A5M3MRM4</accession>
<dbReference type="GeneID" id="19201843"/>
<evidence type="ECO:0000313" key="6">
    <source>
        <dbReference type="Proteomes" id="UP000053558"/>
    </source>
</evidence>
<dbReference type="PANTHER" id="PTHR33365">
    <property type="entry name" value="YALI0B05434P"/>
    <property type="match status" value="1"/>
</dbReference>
<dbReference type="PANTHER" id="PTHR33365:SF11">
    <property type="entry name" value="TAT PATHWAY SIGNAL SEQUENCE"/>
    <property type="match status" value="1"/>
</dbReference>
<keyword evidence="2" id="KW-0560">Oxidoreductase</keyword>
<keyword evidence="6" id="KW-1185">Reference proteome</keyword>
<keyword evidence="4" id="KW-1133">Transmembrane helix</keyword>
<gene>
    <name evidence="5" type="ORF">CONPUDRAFT_143436</name>
</gene>
<dbReference type="KEGG" id="cput:CONPUDRAFT_143436"/>
<dbReference type="AlphaFoldDB" id="A0A5M3MRM4"/>
<organism evidence="5 6">
    <name type="scientific">Coniophora puteana (strain RWD-64-598)</name>
    <name type="common">Brown rot fungus</name>
    <dbReference type="NCBI Taxonomy" id="741705"/>
    <lineage>
        <taxon>Eukaryota</taxon>
        <taxon>Fungi</taxon>
        <taxon>Dikarya</taxon>
        <taxon>Basidiomycota</taxon>
        <taxon>Agaricomycotina</taxon>
        <taxon>Agaricomycetes</taxon>
        <taxon>Agaricomycetidae</taxon>
        <taxon>Boletales</taxon>
        <taxon>Coniophorineae</taxon>
        <taxon>Coniophoraceae</taxon>
        <taxon>Coniophora</taxon>
    </lineage>
</organism>
<dbReference type="InterPro" id="IPR021765">
    <property type="entry name" value="UstYa-like"/>
</dbReference>
<comment type="similarity">
    <text evidence="3">Belongs to the ustYa family.</text>
</comment>
<evidence type="ECO:0000256" key="4">
    <source>
        <dbReference type="SAM" id="Phobius"/>
    </source>
</evidence>
<feature type="transmembrane region" description="Helical" evidence="4">
    <location>
        <begin position="12"/>
        <end position="32"/>
    </location>
</feature>
<reference evidence="6" key="1">
    <citation type="journal article" date="2012" name="Science">
        <title>The Paleozoic origin of enzymatic lignin decomposition reconstructed from 31 fungal genomes.</title>
        <authorList>
            <person name="Floudas D."/>
            <person name="Binder M."/>
            <person name="Riley R."/>
            <person name="Barry K."/>
            <person name="Blanchette R.A."/>
            <person name="Henrissat B."/>
            <person name="Martinez A.T."/>
            <person name="Otillar R."/>
            <person name="Spatafora J.W."/>
            <person name="Yadav J.S."/>
            <person name="Aerts A."/>
            <person name="Benoit I."/>
            <person name="Boyd A."/>
            <person name="Carlson A."/>
            <person name="Copeland A."/>
            <person name="Coutinho P.M."/>
            <person name="de Vries R.P."/>
            <person name="Ferreira P."/>
            <person name="Findley K."/>
            <person name="Foster B."/>
            <person name="Gaskell J."/>
            <person name="Glotzer D."/>
            <person name="Gorecki P."/>
            <person name="Heitman J."/>
            <person name="Hesse C."/>
            <person name="Hori C."/>
            <person name="Igarashi K."/>
            <person name="Jurgens J.A."/>
            <person name="Kallen N."/>
            <person name="Kersten P."/>
            <person name="Kohler A."/>
            <person name="Kuees U."/>
            <person name="Kumar T.K.A."/>
            <person name="Kuo A."/>
            <person name="LaButti K."/>
            <person name="Larrondo L.F."/>
            <person name="Lindquist E."/>
            <person name="Ling A."/>
            <person name="Lombard V."/>
            <person name="Lucas S."/>
            <person name="Lundell T."/>
            <person name="Martin R."/>
            <person name="McLaughlin D.J."/>
            <person name="Morgenstern I."/>
            <person name="Morin E."/>
            <person name="Murat C."/>
            <person name="Nagy L.G."/>
            <person name="Nolan M."/>
            <person name="Ohm R.A."/>
            <person name="Patyshakuliyeva A."/>
            <person name="Rokas A."/>
            <person name="Ruiz-Duenas F.J."/>
            <person name="Sabat G."/>
            <person name="Salamov A."/>
            <person name="Samejima M."/>
            <person name="Schmutz J."/>
            <person name="Slot J.C."/>
            <person name="St John F."/>
            <person name="Stenlid J."/>
            <person name="Sun H."/>
            <person name="Sun S."/>
            <person name="Syed K."/>
            <person name="Tsang A."/>
            <person name="Wiebenga A."/>
            <person name="Young D."/>
            <person name="Pisabarro A."/>
            <person name="Eastwood D.C."/>
            <person name="Martin F."/>
            <person name="Cullen D."/>
            <person name="Grigoriev I.V."/>
            <person name="Hibbett D.S."/>
        </authorList>
    </citation>
    <scope>NUCLEOTIDE SEQUENCE [LARGE SCALE GENOMIC DNA]</scope>
    <source>
        <strain evidence="6">RWD-64-598 SS2</strain>
    </source>
</reference>
<dbReference type="GO" id="GO:0016491">
    <property type="term" value="F:oxidoreductase activity"/>
    <property type="evidence" value="ECO:0007669"/>
    <property type="project" value="UniProtKB-KW"/>
</dbReference>
<dbReference type="RefSeq" id="XP_007767611.1">
    <property type="nucleotide sequence ID" value="XM_007769421.1"/>
</dbReference>
<keyword evidence="4" id="KW-0472">Membrane</keyword>
<comment type="caution">
    <text evidence="5">The sequence shown here is derived from an EMBL/GenBank/DDBJ whole genome shotgun (WGS) entry which is preliminary data.</text>
</comment>
<evidence type="ECO:0000256" key="2">
    <source>
        <dbReference type="ARBA" id="ARBA00023002"/>
    </source>
</evidence>
<dbReference type="OMA" id="YLAFHEH"/>
<dbReference type="OrthoDB" id="3687641at2759"/>
<dbReference type="EMBL" id="JH711577">
    <property type="protein sequence ID" value="EIW81717.1"/>
    <property type="molecule type" value="Genomic_DNA"/>
</dbReference>
<dbReference type="GO" id="GO:0043386">
    <property type="term" value="P:mycotoxin biosynthetic process"/>
    <property type="evidence" value="ECO:0007669"/>
    <property type="project" value="InterPro"/>
</dbReference>
<keyword evidence="4" id="KW-0812">Transmembrane</keyword>
<sequence>MFKIRGSMAYCYTALVAGSICALTIINISILLSRIYETREMFGTTDWFAERLKEKTLYQLPIPLRDVAVNFTNSNGSYGIESAQEWHSLIPTNTVGFVHLGEEDMPFAVSMYHALHCLDTIRRAMSEADEYTCTGKSRNKLDLAMKHSTHCFDYVAQLLLCNADATLEPILAEKVVHHSSAVPAWASAGAGVIHRCRDWTQVRRFVETNRDEKNILPLTD</sequence>
<comment type="pathway">
    <text evidence="1">Mycotoxin biosynthesis.</text>
</comment>
<evidence type="ECO:0000313" key="5">
    <source>
        <dbReference type="EMBL" id="EIW81717.1"/>
    </source>
</evidence>
<name>A0A5M3MRM4_CONPW</name>
<evidence type="ECO:0000256" key="3">
    <source>
        <dbReference type="ARBA" id="ARBA00035112"/>
    </source>
</evidence>
<evidence type="ECO:0000256" key="1">
    <source>
        <dbReference type="ARBA" id="ARBA00004685"/>
    </source>
</evidence>
<proteinExistence type="inferred from homology"/>
<protein>
    <submittedName>
        <fullName evidence="5">Uncharacterized protein</fullName>
    </submittedName>
</protein>
<dbReference type="Proteomes" id="UP000053558">
    <property type="component" value="Unassembled WGS sequence"/>
</dbReference>
<dbReference type="Pfam" id="PF11807">
    <property type="entry name" value="UstYa"/>
    <property type="match status" value="1"/>
</dbReference>